<sequence>MTRLQVTCSNKRDSYYDAHERITHIGGTTDNGTRWKLTVDEAIKSIEQGTHQFFVSVNGRNADVIVALHNNQKYLKTEPDAYSPNNLLSLPDCL</sequence>
<evidence type="ECO:0000313" key="2">
    <source>
        <dbReference type="Proteomes" id="UP000502421"/>
    </source>
</evidence>
<proteinExistence type="predicted"/>
<dbReference type="AlphaFoldDB" id="A0AAE6ZP99"/>
<organism evidence="1 2">
    <name type="scientific">Chitinophaga oryzae</name>
    <dbReference type="NCBI Taxonomy" id="2725414"/>
    <lineage>
        <taxon>Bacteria</taxon>
        <taxon>Pseudomonadati</taxon>
        <taxon>Bacteroidota</taxon>
        <taxon>Chitinophagia</taxon>
        <taxon>Chitinophagales</taxon>
        <taxon>Chitinophagaceae</taxon>
        <taxon>Chitinophaga</taxon>
    </lineage>
</organism>
<protein>
    <submittedName>
        <fullName evidence="1">DUF3892 domain-containing protein</fullName>
    </submittedName>
</protein>
<dbReference type="RefSeq" id="WP_168809792.1">
    <property type="nucleotide sequence ID" value="NZ_CP051205.1"/>
</dbReference>
<dbReference type="Pfam" id="PF13031">
    <property type="entry name" value="DUF3892"/>
    <property type="match status" value="1"/>
</dbReference>
<dbReference type="Proteomes" id="UP000502421">
    <property type="component" value="Chromosome"/>
</dbReference>
<dbReference type="EMBL" id="CP051205">
    <property type="protein sequence ID" value="QJB35075.1"/>
    <property type="molecule type" value="Genomic_DNA"/>
</dbReference>
<accession>A0AAE6ZP99</accession>
<dbReference type="KEGG" id="coy:HF329_28730"/>
<dbReference type="InterPro" id="IPR024997">
    <property type="entry name" value="DUF3892"/>
</dbReference>
<evidence type="ECO:0000313" key="1">
    <source>
        <dbReference type="EMBL" id="QJB35075.1"/>
    </source>
</evidence>
<name>A0AAE6ZP99_9BACT</name>
<gene>
    <name evidence="1" type="ORF">HF329_28730</name>
</gene>
<reference evidence="2" key="1">
    <citation type="submission" date="2020-04" db="EMBL/GenBank/DDBJ databases">
        <authorList>
            <person name="Kittiwongwattana C."/>
        </authorList>
    </citation>
    <scope>NUCLEOTIDE SEQUENCE [LARGE SCALE GENOMIC DNA]</scope>
    <source>
        <strain evidence="2">1310</strain>
    </source>
</reference>